<dbReference type="EMBL" id="AQTT01000002">
    <property type="protein sequence ID" value="EOB22613.1"/>
    <property type="molecule type" value="Genomic_DNA"/>
</dbReference>
<sequence>MVKKRLKKRVIQDKHFLAFKTMPYMENIGEVIKWTGDNEPMRYIFDKARRYLVFDKLTCTWQGMNFGNPSRELLSKTPRLRHSTKRIYEKMEERKLDLLSPQDGGVASYISDWETFKNSELIQTLKHEDQLLKHFVIIAIQQGYIIHDERKKLVGIDYQSIKNGGKTT</sequence>
<comment type="caution">
    <text evidence="1">The sequence shown here is derived from an EMBL/GenBank/DDBJ whole genome shotgun (WGS) entry which is preliminary data.</text>
</comment>
<organism evidence="1 2">
    <name type="scientific">Streptococcus mitis 11/5</name>
    <dbReference type="NCBI Taxonomy" id="1239792"/>
    <lineage>
        <taxon>Bacteria</taxon>
        <taxon>Bacillati</taxon>
        <taxon>Bacillota</taxon>
        <taxon>Bacilli</taxon>
        <taxon>Lactobacillales</taxon>
        <taxon>Streptococcaceae</taxon>
        <taxon>Streptococcus</taxon>
        <taxon>Streptococcus mitis group</taxon>
    </lineage>
</organism>
<protein>
    <submittedName>
        <fullName evidence="1">Uncharacterized protein</fullName>
    </submittedName>
</protein>
<evidence type="ECO:0000313" key="1">
    <source>
        <dbReference type="EMBL" id="EOB22613.1"/>
    </source>
</evidence>
<gene>
    <name evidence="1" type="ORF">D064_01551</name>
</gene>
<name>R0NBI8_STRMT</name>
<proteinExistence type="predicted"/>
<dbReference type="PATRIC" id="fig|1239792.3.peg.302"/>
<dbReference type="AlphaFoldDB" id="R0NBI8"/>
<evidence type="ECO:0000313" key="2">
    <source>
        <dbReference type="Proteomes" id="UP000013365"/>
    </source>
</evidence>
<reference evidence="1 2" key="1">
    <citation type="submission" date="2013-04" db="EMBL/GenBank/DDBJ databases">
        <authorList>
            <person name="Ikryannikova L.N."/>
            <person name="Ilina E.N."/>
            <person name="Kostryukova E.S."/>
            <person name="Semashko T.A."/>
            <person name="Karpova I.Y.U."/>
            <person name="Larin A.K."/>
            <person name="Ischenko D.S."/>
            <person name="Alekseev D.G."/>
            <person name="Klimova E.A."/>
            <person name="Filimonova A.V."/>
            <person name="Savinova T.A."/>
            <person name="Filimonova O.Y.U."/>
            <person name="Dubovickaya V.A."/>
            <person name="Sidorenko S.V."/>
            <person name="Govorun V.M."/>
        </authorList>
    </citation>
    <scope>NUCLEOTIDE SEQUENCE [LARGE SCALE GENOMIC DNA]</scope>
    <source>
        <strain evidence="1 2">11/5</strain>
    </source>
</reference>
<dbReference type="Proteomes" id="UP000013365">
    <property type="component" value="Unassembled WGS sequence"/>
</dbReference>
<accession>R0NBI8</accession>